<dbReference type="RefSeq" id="WP_134522248.1">
    <property type="nucleotide sequence ID" value="NZ_SOHH01000025.1"/>
</dbReference>
<gene>
    <name evidence="3" type="ORF">E3T48_02220</name>
</gene>
<protein>
    <submittedName>
        <fullName evidence="3">Bifunctional diguanylate cyclase/phosphodiesterase</fullName>
    </submittedName>
</protein>
<dbReference type="PROSITE" id="PS50883">
    <property type="entry name" value="EAL"/>
    <property type="match status" value="1"/>
</dbReference>
<dbReference type="PANTHER" id="PTHR44757:SF2">
    <property type="entry name" value="BIOFILM ARCHITECTURE MAINTENANCE PROTEIN MBAA"/>
    <property type="match status" value="1"/>
</dbReference>
<dbReference type="SUPFAM" id="SSF55073">
    <property type="entry name" value="Nucleotide cyclase"/>
    <property type="match status" value="1"/>
</dbReference>
<keyword evidence="4" id="KW-1185">Reference proteome</keyword>
<dbReference type="InterPro" id="IPR000160">
    <property type="entry name" value="GGDEF_dom"/>
</dbReference>
<accession>A0A4R9BF12</accession>
<reference evidence="3 4" key="1">
    <citation type="submission" date="2019-03" db="EMBL/GenBank/DDBJ databases">
        <title>Genomics of glacier-inhabiting Cryobacterium strains.</title>
        <authorList>
            <person name="Liu Q."/>
            <person name="Xin Y.-H."/>
        </authorList>
    </citation>
    <scope>NUCLEOTIDE SEQUENCE [LARGE SCALE GENOMIC DNA]</scope>
    <source>
        <strain evidence="3 4">Hh4</strain>
    </source>
</reference>
<dbReference type="FunFam" id="3.20.20.450:FF:000001">
    <property type="entry name" value="Cyclic di-GMP phosphodiesterase yahA"/>
    <property type="match status" value="1"/>
</dbReference>
<dbReference type="PROSITE" id="PS50887">
    <property type="entry name" value="GGDEF"/>
    <property type="match status" value="1"/>
</dbReference>
<dbReference type="SUPFAM" id="SSF141868">
    <property type="entry name" value="EAL domain-like"/>
    <property type="match status" value="1"/>
</dbReference>
<evidence type="ECO:0000259" key="2">
    <source>
        <dbReference type="PROSITE" id="PS50887"/>
    </source>
</evidence>
<feature type="domain" description="GGDEF" evidence="2">
    <location>
        <begin position="143"/>
        <end position="274"/>
    </location>
</feature>
<dbReference type="OrthoDB" id="23692at2"/>
<dbReference type="PANTHER" id="PTHR44757">
    <property type="entry name" value="DIGUANYLATE CYCLASE DGCP"/>
    <property type="match status" value="1"/>
</dbReference>
<name>A0A4R9BF12_9MICO</name>
<dbReference type="InterPro" id="IPR001633">
    <property type="entry name" value="EAL_dom"/>
</dbReference>
<dbReference type="EMBL" id="SOHH01000025">
    <property type="protein sequence ID" value="TFD82499.1"/>
    <property type="molecule type" value="Genomic_DNA"/>
</dbReference>
<dbReference type="Pfam" id="PF00563">
    <property type="entry name" value="EAL"/>
    <property type="match status" value="1"/>
</dbReference>
<organism evidence="3 4">
    <name type="scientific">Cryobacterium fucosi</name>
    <dbReference type="NCBI Taxonomy" id="1259157"/>
    <lineage>
        <taxon>Bacteria</taxon>
        <taxon>Bacillati</taxon>
        <taxon>Actinomycetota</taxon>
        <taxon>Actinomycetes</taxon>
        <taxon>Micrococcales</taxon>
        <taxon>Microbacteriaceae</taxon>
        <taxon>Cryobacterium</taxon>
    </lineage>
</organism>
<dbReference type="InterPro" id="IPR052155">
    <property type="entry name" value="Biofilm_reg_signaling"/>
</dbReference>
<dbReference type="InterPro" id="IPR043128">
    <property type="entry name" value="Rev_trsase/Diguanyl_cyclase"/>
</dbReference>
<dbReference type="Gene3D" id="3.30.70.270">
    <property type="match status" value="1"/>
</dbReference>
<dbReference type="InterPro" id="IPR029787">
    <property type="entry name" value="Nucleotide_cyclase"/>
</dbReference>
<dbReference type="CDD" id="cd01949">
    <property type="entry name" value="GGDEF"/>
    <property type="match status" value="1"/>
</dbReference>
<dbReference type="SMART" id="SM00052">
    <property type="entry name" value="EAL"/>
    <property type="match status" value="1"/>
</dbReference>
<dbReference type="Proteomes" id="UP000298313">
    <property type="component" value="Unassembled WGS sequence"/>
</dbReference>
<feature type="domain" description="EAL" evidence="1">
    <location>
        <begin position="283"/>
        <end position="539"/>
    </location>
</feature>
<dbReference type="NCBIfam" id="TIGR00254">
    <property type="entry name" value="GGDEF"/>
    <property type="match status" value="1"/>
</dbReference>
<dbReference type="InterPro" id="IPR035919">
    <property type="entry name" value="EAL_sf"/>
</dbReference>
<dbReference type="CDD" id="cd01948">
    <property type="entry name" value="EAL"/>
    <property type="match status" value="1"/>
</dbReference>
<evidence type="ECO:0000313" key="4">
    <source>
        <dbReference type="Proteomes" id="UP000298313"/>
    </source>
</evidence>
<dbReference type="AlphaFoldDB" id="A0A4R9BF12"/>
<dbReference type="Pfam" id="PF00990">
    <property type="entry name" value="GGDEF"/>
    <property type="match status" value="1"/>
</dbReference>
<evidence type="ECO:0000313" key="3">
    <source>
        <dbReference type="EMBL" id="TFD82499.1"/>
    </source>
</evidence>
<proteinExistence type="predicted"/>
<comment type="caution">
    <text evidence="3">The sequence shown here is derived from an EMBL/GenBank/DDBJ whole genome shotgun (WGS) entry which is preliminary data.</text>
</comment>
<evidence type="ECO:0000259" key="1">
    <source>
        <dbReference type="PROSITE" id="PS50883"/>
    </source>
</evidence>
<dbReference type="SMART" id="SM00267">
    <property type="entry name" value="GGDEF"/>
    <property type="match status" value="1"/>
</dbReference>
<dbReference type="Gene3D" id="3.20.20.450">
    <property type="entry name" value="EAL domain"/>
    <property type="match status" value="1"/>
</dbReference>
<sequence>MNPMLNATGIAVSLQRADGAEVNTVVLQPNQIGQLSVLLVDPVDGVGLVVPGMWLGDGLGGTNYRWVEPVGARGTRRRSETDDDDVLSGGSTLTDQASLHALLRHTQSELAHLGLHDALTGLSNRRLLMVRVQRALAKRTRGVPVTLLAIDLDHFNVVNDSLGHDVGDAWLLHAAKRIVAATRAQDTVARLGGDEFFVLCEEADAAGAGVVAERIVDAFRESAVVDGHELRITASVGIVAANKSHGPGDLLREAGAAMRQAKGQGGNQVSQFEISHSRKASRLLDMEQALERGLVREEFVLFYQPIYSIADGSLHGVEALVRWERPNHGLVPPDTFIPLAEETGLIIPLGAWVLDEALRQLRVWKSAGIVPGDFSVSVNLSPVQLADPGLVDTIKRMLVAHDLVHSDLTLEMTETALIADRSMMTEIVTSLAEAGAALSIDDFGTGYSSLSYLRYLPAKQLKVDRSFVSGLTTNARDAALVAAVVGLAHEFGMTCVAEGVETLEQLDRLRRLGCDFAQGYLLGRPSPAADLTQAWQAEHEKRVT</sequence>